<dbReference type="OrthoDB" id="348976at2759"/>
<dbReference type="InParanoid" id="A0A200Q4Q6"/>
<sequence>MVNHTQKDESNLVSSIDDVVVILQSDYENAYFLTGNFTSAIYAEDCTFEDPTIKFRGKDLYSRNLKLLVPFFDCPSLTLQQIEKGVSSETNFVLATWKLRTYLRLPWRPLISIEGSTVYDLDDEFKVRNIFYLILLGILKVGIFLLLKRLAKYLLLVLEVMVNDLSAGNPPIVETAEKIWHATFA</sequence>
<dbReference type="AlphaFoldDB" id="A0A200Q4Q6"/>
<evidence type="ECO:0000256" key="1">
    <source>
        <dbReference type="SAM" id="Phobius"/>
    </source>
</evidence>
<evidence type="ECO:0000313" key="3">
    <source>
        <dbReference type="Proteomes" id="UP000195402"/>
    </source>
</evidence>
<dbReference type="PANTHER" id="PTHR34123:SF4">
    <property type="entry name" value="PHOSPHORIBOSYLTRANSFERASE-LIKE PROTEIN, PUTATIVE (DUF2358)-RELATED"/>
    <property type="match status" value="1"/>
</dbReference>
<accession>A0A200Q4Q6</accession>
<keyword evidence="3" id="KW-1185">Reference proteome</keyword>
<proteinExistence type="predicted"/>
<keyword evidence="1" id="KW-0812">Transmembrane</keyword>
<name>A0A200Q4Q6_MACCD</name>
<keyword evidence="1" id="KW-0472">Membrane</keyword>
<dbReference type="OMA" id="IWHATFA"/>
<dbReference type="PANTHER" id="PTHR34123">
    <property type="entry name" value="OS04G0578200 PROTEIN"/>
    <property type="match status" value="1"/>
</dbReference>
<dbReference type="STRING" id="56857.A0A200Q4Q6"/>
<feature type="transmembrane region" description="Helical" evidence="1">
    <location>
        <begin position="130"/>
        <end position="147"/>
    </location>
</feature>
<organism evidence="2 3">
    <name type="scientific">Macleaya cordata</name>
    <name type="common">Five-seeded plume-poppy</name>
    <name type="synonym">Bocconia cordata</name>
    <dbReference type="NCBI Taxonomy" id="56857"/>
    <lineage>
        <taxon>Eukaryota</taxon>
        <taxon>Viridiplantae</taxon>
        <taxon>Streptophyta</taxon>
        <taxon>Embryophyta</taxon>
        <taxon>Tracheophyta</taxon>
        <taxon>Spermatophyta</taxon>
        <taxon>Magnoliopsida</taxon>
        <taxon>Ranunculales</taxon>
        <taxon>Papaveraceae</taxon>
        <taxon>Papaveroideae</taxon>
        <taxon>Macleaya</taxon>
    </lineage>
</organism>
<gene>
    <name evidence="2" type="ORF">BVC80_441g232</name>
</gene>
<evidence type="ECO:0000313" key="2">
    <source>
        <dbReference type="EMBL" id="OVA05458.1"/>
    </source>
</evidence>
<keyword evidence="1" id="KW-1133">Transmembrane helix</keyword>
<dbReference type="EMBL" id="MVGT01003118">
    <property type="protein sequence ID" value="OVA05458.1"/>
    <property type="molecule type" value="Genomic_DNA"/>
</dbReference>
<dbReference type="Proteomes" id="UP000195402">
    <property type="component" value="Unassembled WGS sequence"/>
</dbReference>
<reference evidence="2 3" key="1">
    <citation type="journal article" date="2017" name="Mol. Plant">
        <title>The Genome of Medicinal Plant Macleaya cordata Provides New Insights into Benzylisoquinoline Alkaloids Metabolism.</title>
        <authorList>
            <person name="Liu X."/>
            <person name="Liu Y."/>
            <person name="Huang P."/>
            <person name="Ma Y."/>
            <person name="Qing Z."/>
            <person name="Tang Q."/>
            <person name="Cao H."/>
            <person name="Cheng P."/>
            <person name="Zheng Y."/>
            <person name="Yuan Z."/>
            <person name="Zhou Y."/>
            <person name="Liu J."/>
            <person name="Tang Z."/>
            <person name="Zhuo Y."/>
            <person name="Zhang Y."/>
            <person name="Yu L."/>
            <person name="Huang J."/>
            <person name="Yang P."/>
            <person name="Peng Q."/>
            <person name="Zhang J."/>
            <person name="Jiang W."/>
            <person name="Zhang Z."/>
            <person name="Lin K."/>
            <person name="Ro D.K."/>
            <person name="Chen X."/>
            <person name="Xiong X."/>
            <person name="Shang Y."/>
            <person name="Huang S."/>
            <person name="Zeng J."/>
        </authorList>
    </citation>
    <scope>NUCLEOTIDE SEQUENCE [LARGE SCALE GENOMIC DNA]</scope>
    <source>
        <strain evidence="3">cv. BLH2017</strain>
        <tissue evidence="2">Root</tissue>
    </source>
</reference>
<dbReference type="FunCoup" id="A0A200Q4Q6">
    <property type="interactions" value="717"/>
</dbReference>
<dbReference type="InterPro" id="IPR032710">
    <property type="entry name" value="NTF2-like_dom_sf"/>
</dbReference>
<dbReference type="SUPFAM" id="SSF54427">
    <property type="entry name" value="NTF2-like"/>
    <property type="match status" value="1"/>
</dbReference>
<dbReference type="Pfam" id="PF10184">
    <property type="entry name" value="DUF2358"/>
    <property type="match status" value="1"/>
</dbReference>
<protein>
    <submittedName>
        <fullName evidence="2">Uncharacterized protein</fullName>
    </submittedName>
</protein>
<comment type="caution">
    <text evidence="2">The sequence shown here is derived from an EMBL/GenBank/DDBJ whole genome shotgun (WGS) entry which is preliminary data.</text>
</comment>
<dbReference type="InterPro" id="IPR018790">
    <property type="entry name" value="DUF2358"/>
</dbReference>